<dbReference type="NCBIfam" id="NF001311">
    <property type="entry name" value="PRK00258.1-3"/>
    <property type="match status" value="1"/>
</dbReference>
<evidence type="ECO:0000259" key="3">
    <source>
        <dbReference type="Pfam" id="PF08501"/>
    </source>
</evidence>
<dbReference type="EMBL" id="RKMF01000002">
    <property type="protein sequence ID" value="ROZ64721.1"/>
    <property type="molecule type" value="Genomic_DNA"/>
</dbReference>
<keyword evidence="2" id="KW-0057">Aromatic amino acid biosynthesis</keyword>
<dbReference type="GO" id="GO:0009423">
    <property type="term" value="P:chorismate biosynthetic process"/>
    <property type="evidence" value="ECO:0007669"/>
    <property type="project" value="TreeGrafter"/>
</dbReference>
<reference evidence="4 5" key="1">
    <citation type="submission" date="2018-10" db="EMBL/GenBank/DDBJ databases">
        <title>Kocuria sp. M5W7-7, whole genome shotgun sequence.</title>
        <authorList>
            <person name="Tuo L."/>
        </authorList>
    </citation>
    <scope>NUCLEOTIDE SEQUENCE [LARGE SCALE GENOMIC DNA]</scope>
    <source>
        <strain evidence="4 5">M5W7-7</strain>
    </source>
</reference>
<dbReference type="Pfam" id="PF08501">
    <property type="entry name" value="Shikimate_dh_N"/>
    <property type="match status" value="1"/>
</dbReference>
<name>A0A3N3ZSX7_9MICC</name>
<organism evidence="4 5">
    <name type="scientific">Kocuria soli</name>
    <dbReference type="NCBI Taxonomy" id="2485125"/>
    <lineage>
        <taxon>Bacteria</taxon>
        <taxon>Bacillati</taxon>
        <taxon>Actinomycetota</taxon>
        <taxon>Actinomycetes</taxon>
        <taxon>Micrococcales</taxon>
        <taxon>Micrococcaceae</taxon>
        <taxon>Kocuria</taxon>
    </lineage>
</organism>
<dbReference type="Proteomes" id="UP000270616">
    <property type="component" value="Unassembled WGS sequence"/>
</dbReference>
<keyword evidence="2" id="KW-0028">Amino-acid biosynthesis</keyword>
<dbReference type="SUPFAM" id="SSF53223">
    <property type="entry name" value="Aminoacid dehydrogenase-like, N-terminal domain"/>
    <property type="match status" value="1"/>
</dbReference>
<dbReference type="GO" id="GO:0050661">
    <property type="term" value="F:NADP binding"/>
    <property type="evidence" value="ECO:0007669"/>
    <property type="project" value="TreeGrafter"/>
</dbReference>
<keyword evidence="5" id="KW-1185">Reference proteome</keyword>
<dbReference type="OrthoDB" id="9776868at2"/>
<dbReference type="InterPro" id="IPR013708">
    <property type="entry name" value="Shikimate_DH-bd_N"/>
</dbReference>
<gene>
    <name evidence="4" type="ORF">EDL96_02475</name>
</gene>
<protein>
    <submittedName>
        <fullName evidence="4">Shikimate dehydrogenase</fullName>
        <ecNumber evidence="4">1.1.1.25</ecNumber>
    </submittedName>
</protein>
<dbReference type="PANTHER" id="PTHR21089:SF1">
    <property type="entry name" value="BIFUNCTIONAL 3-DEHYDROQUINATE DEHYDRATASE_SHIKIMATE DEHYDROGENASE, CHLOROPLASTIC"/>
    <property type="match status" value="1"/>
</dbReference>
<sequence length="295" mass="30970">MTGHAGVVGHPIGHSRSPQLHTAAYAVLGEQLRYEAVDLDEFELTGYIDRLRADESWRGLSVTMPLKSEAAELSDELTPLAAAVGVVNTLVPVGDGKVLGHNTDVAGIVGAVRAAGSLPERPRVAILGGGGTATAAVAALRELGADGIDVWVRSESRAARTTTAAQQLDVPVHLRPWDQAAEHLAGYDVVIATAPPHGCDELAAAFAAVRGRRTRGVLLDAAYDPWPSAIARAWQAAGGAIAPGLDMLIFQAVDQIRLFTGIGLDRELPRRREVVAAMCAAVGRPDLSGEHDSER</sequence>
<dbReference type="GO" id="GO:0009073">
    <property type="term" value="P:aromatic amino acid family biosynthetic process"/>
    <property type="evidence" value="ECO:0007669"/>
    <property type="project" value="UniProtKB-KW"/>
</dbReference>
<dbReference type="InterPro" id="IPR022893">
    <property type="entry name" value="Shikimate_DH_fam"/>
</dbReference>
<feature type="domain" description="Shikimate dehydrogenase substrate binding N-terminal" evidence="3">
    <location>
        <begin position="7"/>
        <end position="90"/>
    </location>
</feature>
<dbReference type="InterPro" id="IPR046346">
    <property type="entry name" value="Aminoacid_DH-like_N_sf"/>
</dbReference>
<dbReference type="Gene3D" id="3.40.50.10860">
    <property type="entry name" value="Leucine Dehydrogenase, chain A, domain 1"/>
    <property type="match status" value="1"/>
</dbReference>
<dbReference type="GO" id="GO:0005829">
    <property type="term" value="C:cytosol"/>
    <property type="evidence" value="ECO:0007669"/>
    <property type="project" value="TreeGrafter"/>
</dbReference>
<evidence type="ECO:0000256" key="2">
    <source>
        <dbReference type="ARBA" id="ARBA00023141"/>
    </source>
</evidence>
<accession>A0A3N3ZSX7</accession>
<proteinExistence type="predicted"/>
<dbReference type="SUPFAM" id="SSF51735">
    <property type="entry name" value="NAD(P)-binding Rossmann-fold domains"/>
    <property type="match status" value="1"/>
</dbReference>
<evidence type="ECO:0000313" key="4">
    <source>
        <dbReference type="EMBL" id="ROZ64721.1"/>
    </source>
</evidence>
<dbReference type="EC" id="1.1.1.25" evidence="4"/>
<evidence type="ECO:0000256" key="1">
    <source>
        <dbReference type="ARBA" id="ARBA00004871"/>
    </source>
</evidence>
<dbReference type="PANTHER" id="PTHR21089">
    <property type="entry name" value="SHIKIMATE DEHYDROGENASE"/>
    <property type="match status" value="1"/>
</dbReference>
<dbReference type="GO" id="GO:0019632">
    <property type="term" value="P:shikimate metabolic process"/>
    <property type="evidence" value="ECO:0007669"/>
    <property type="project" value="TreeGrafter"/>
</dbReference>
<dbReference type="GO" id="GO:0004764">
    <property type="term" value="F:shikimate 3-dehydrogenase (NADP+) activity"/>
    <property type="evidence" value="ECO:0007669"/>
    <property type="project" value="UniProtKB-EC"/>
</dbReference>
<comment type="caution">
    <text evidence="4">The sequence shown here is derived from an EMBL/GenBank/DDBJ whole genome shotgun (WGS) entry which is preliminary data.</text>
</comment>
<keyword evidence="4" id="KW-0560">Oxidoreductase</keyword>
<dbReference type="Gene3D" id="3.40.50.720">
    <property type="entry name" value="NAD(P)-binding Rossmann-like Domain"/>
    <property type="match status" value="1"/>
</dbReference>
<evidence type="ECO:0000313" key="5">
    <source>
        <dbReference type="Proteomes" id="UP000270616"/>
    </source>
</evidence>
<comment type="pathway">
    <text evidence="1">Metabolic intermediate biosynthesis; chorismate biosynthesis; chorismate from D-erythrose 4-phosphate and phosphoenolpyruvate: step 4/7.</text>
</comment>
<dbReference type="AlphaFoldDB" id="A0A3N3ZSX7"/>
<dbReference type="RefSeq" id="WP_123824111.1">
    <property type="nucleotide sequence ID" value="NZ_RKMF01000002.1"/>
</dbReference>
<dbReference type="InterPro" id="IPR036291">
    <property type="entry name" value="NAD(P)-bd_dom_sf"/>
</dbReference>